<comment type="caution">
    <text evidence="1">The sequence shown here is derived from an EMBL/GenBank/DDBJ whole genome shotgun (WGS) entry which is preliminary data.</text>
</comment>
<accession>A0ACC2HY73</accession>
<keyword evidence="2" id="KW-1185">Reference proteome</keyword>
<organism evidence="1 2">
    <name type="scientific">Nemania bipapillata</name>
    <dbReference type="NCBI Taxonomy" id="110536"/>
    <lineage>
        <taxon>Eukaryota</taxon>
        <taxon>Fungi</taxon>
        <taxon>Dikarya</taxon>
        <taxon>Ascomycota</taxon>
        <taxon>Pezizomycotina</taxon>
        <taxon>Sordariomycetes</taxon>
        <taxon>Xylariomycetidae</taxon>
        <taxon>Xylariales</taxon>
        <taxon>Xylariaceae</taxon>
        <taxon>Nemania</taxon>
    </lineage>
</organism>
<evidence type="ECO:0000313" key="1">
    <source>
        <dbReference type="EMBL" id="KAJ8107825.1"/>
    </source>
</evidence>
<dbReference type="Proteomes" id="UP001153334">
    <property type="component" value="Unassembled WGS sequence"/>
</dbReference>
<dbReference type="EMBL" id="JAPESX010002430">
    <property type="protein sequence ID" value="KAJ8107825.1"/>
    <property type="molecule type" value="Genomic_DNA"/>
</dbReference>
<protein>
    <submittedName>
        <fullName evidence="1">Uncharacterized protein</fullName>
    </submittedName>
</protein>
<sequence>MASRLPPREKEVARIFEDVSTVVTAGTGTTASALRLILVNIFSNPDILERLRAELASLRVKNMDSTDVGAIKFPDLKSLEQLPLLTSVLMEGLRLSPAVASRMTRIAPDRELYYKNWRIPAGTPVGMTTILMHTDKTLYPNPHKFDPDRWMDPDKRRELEKFWAPFGKGTRNCVGM</sequence>
<name>A0ACC2HY73_9PEZI</name>
<evidence type="ECO:0000313" key="2">
    <source>
        <dbReference type="Proteomes" id="UP001153334"/>
    </source>
</evidence>
<gene>
    <name evidence="1" type="ORF">ONZ43_g6617</name>
</gene>
<reference evidence="1" key="1">
    <citation type="submission" date="2022-11" db="EMBL/GenBank/DDBJ databases">
        <title>Genome Sequence of Nemania bipapillata.</title>
        <authorList>
            <person name="Buettner E."/>
        </authorList>
    </citation>
    <scope>NUCLEOTIDE SEQUENCE</scope>
    <source>
        <strain evidence="1">CP14</strain>
    </source>
</reference>
<proteinExistence type="predicted"/>